<keyword evidence="1" id="KW-1133">Transmembrane helix</keyword>
<feature type="transmembrane region" description="Helical" evidence="1">
    <location>
        <begin position="355"/>
        <end position="373"/>
    </location>
</feature>
<feature type="transmembrane region" description="Helical" evidence="1">
    <location>
        <begin position="64"/>
        <end position="95"/>
    </location>
</feature>
<keyword evidence="1" id="KW-0812">Transmembrane</keyword>
<proteinExistence type="predicted"/>
<feature type="transmembrane region" description="Helical" evidence="1">
    <location>
        <begin position="146"/>
        <end position="168"/>
    </location>
</feature>
<feature type="transmembrane region" description="Helical" evidence="1">
    <location>
        <begin position="281"/>
        <end position="301"/>
    </location>
</feature>
<comment type="caution">
    <text evidence="3">The sequence shown here is derived from an EMBL/GenBank/DDBJ whole genome shotgun (WGS) entry which is preliminary data.</text>
</comment>
<name>A0A0G1JCT0_9BACT</name>
<feature type="chain" id="PRO_5002537934" evidence="2">
    <location>
        <begin position="33"/>
        <end position="774"/>
    </location>
</feature>
<gene>
    <name evidence="3" type="ORF">UW30_C0004G0036</name>
</gene>
<feature type="transmembrane region" description="Helical" evidence="1">
    <location>
        <begin position="313"/>
        <end position="335"/>
    </location>
</feature>
<dbReference type="STRING" id="1618647.UW30_C0004G0036"/>
<sequence length="774" mass="84240">MNFFIKNKKVFSALAFIAVFVIVFSVASYASAAVPDTKAPAPAPAGAATTDLQGSPWWSWAAKYAVGAFGAIGVAFMQLLALFAALVGGVFDYAVDMNLNFSTNMGVITDGWKISRDIANIFFILVLLSIAIMTILRVSSYQAKTMFFKFVVVALLINFSLSFGLILIDFTNILGKGFYEAMKPGGQSISTTITSGAKLQSVWNFQSASAVSQSNFQSIVLSAAPAGIGTLYNVIKGLFGTATDTFEQAVAFAKIAWGNTILLAVLLFVMIVATAFLIIRIAVLAILLVVSPIAFIAMILPKAEHIWQKWWSTFFSHAFFFPAFLFLMYFSVTFISRISNATQASNFMDANNPALLMAYFVAVVMMIGSLIIAKQMGAYGADAVMKTATTGRQWVAGYAGSQTIGRLGARLQQSQTMQKTNIGRRFSAAVAGVGSKTAGSYQKTKDEKAEWLSKQAPSEWAKGYKGLGTSGREKFLQSIPEQARGKFLADLKANDPSMYESTMNTLKVRLGAKQLKDFEKAEMQFGMKGLKGSALATHVNSMNPDEQKKTFKAMDDIQRSDLSNEWASDSKKMADLNDWANSELDLAEQGKFFEASGRRMLQDTNKIASIFDSLPEEFKNAVIEKGSKEDLQRIASQTAAPDKFIDDIMRRAPTKAPDVISILPSYASKIGKTTSQVIVTADLTKIPDSHVAANPGLAKEIAQNMRSKQVQQVVDRGGKLATDVLAEIKAIANQPHIGKDLKKLAYEYENVHKNTSMATWLRGKPNAAKSALNL</sequence>
<evidence type="ECO:0000256" key="2">
    <source>
        <dbReference type="SAM" id="SignalP"/>
    </source>
</evidence>
<evidence type="ECO:0000313" key="3">
    <source>
        <dbReference type="EMBL" id="KKT41837.1"/>
    </source>
</evidence>
<accession>A0A0G1JCT0</accession>
<keyword evidence="1" id="KW-0472">Membrane</keyword>
<dbReference type="Proteomes" id="UP000034736">
    <property type="component" value="Unassembled WGS sequence"/>
</dbReference>
<organism evidence="3 4">
    <name type="scientific">Candidatus Giovannonibacteria bacterium GW2011_GWA2_44_13b</name>
    <dbReference type="NCBI Taxonomy" id="1618647"/>
    <lineage>
        <taxon>Bacteria</taxon>
        <taxon>Candidatus Giovannoniibacteriota</taxon>
    </lineage>
</organism>
<dbReference type="EMBL" id="LCHU01000004">
    <property type="protein sequence ID" value="KKT41837.1"/>
    <property type="molecule type" value="Genomic_DNA"/>
</dbReference>
<evidence type="ECO:0000313" key="4">
    <source>
        <dbReference type="Proteomes" id="UP000034736"/>
    </source>
</evidence>
<feature type="transmembrane region" description="Helical" evidence="1">
    <location>
        <begin position="121"/>
        <end position="140"/>
    </location>
</feature>
<feature type="signal peptide" evidence="2">
    <location>
        <begin position="1"/>
        <end position="32"/>
    </location>
</feature>
<dbReference type="AlphaFoldDB" id="A0A0G1JCT0"/>
<protein>
    <submittedName>
        <fullName evidence="3">Uncharacterized protein</fullName>
    </submittedName>
</protein>
<keyword evidence="2" id="KW-0732">Signal</keyword>
<evidence type="ECO:0000256" key="1">
    <source>
        <dbReference type="SAM" id="Phobius"/>
    </source>
</evidence>
<reference evidence="3 4" key="1">
    <citation type="journal article" date="2015" name="Nature">
        <title>rRNA introns, odd ribosomes, and small enigmatic genomes across a large radiation of phyla.</title>
        <authorList>
            <person name="Brown C.T."/>
            <person name="Hug L.A."/>
            <person name="Thomas B.C."/>
            <person name="Sharon I."/>
            <person name="Castelle C.J."/>
            <person name="Singh A."/>
            <person name="Wilkins M.J."/>
            <person name="Williams K.H."/>
            <person name="Banfield J.F."/>
        </authorList>
    </citation>
    <scope>NUCLEOTIDE SEQUENCE [LARGE SCALE GENOMIC DNA]</scope>
</reference>
<feature type="transmembrane region" description="Helical" evidence="1">
    <location>
        <begin position="255"/>
        <end position="275"/>
    </location>
</feature>